<dbReference type="SMART" id="SM00242">
    <property type="entry name" value="MYSc"/>
    <property type="match status" value="1"/>
</dbReference>
<dbReference type="Pfam" id="PF00063">
    <property type="entry name" value="Myosin_head"/>
    <property type="match status" value="2"/>
</dbReference>
<name>A0A1D2MUA1_ORCCI</name>
<dbReference type="Gene3D" id="1.20.120.720">
    <property type="entry name" value="Myosin VI head, motor domain, U50 subdomain"/>
    <property type="match status" value="1"/>
</dbReference>
<dbReference type="Gene3D" id="6.20.240.20">
    <property type="match status" value="1"/>
</dbReference>
<keyword evidence="6 8" id="KW-0518">Myosin</keyword>
<evidence type="ECO:0000259" key="12">
    <source>
        <dbReference type="PROSITE" id="PS51456"/>
    </source>
</evidence>
<comment type="caution">
    <text evidence="13">The sequence shown here is derived from an EMBL/GenBank/DDBJ whole genome shotgun (WGS) entry which is preliminary data.</text>
</comment>
<dbReference type="GO" id="GO:0071944">
    <property type="term" value="C:cell periphery"/>
    <property type="evidence" value="ECO:0007669"/>
    <property type="project" value="UniProtKB-ARBA"/>
</dbReference>
<dbReference type="PROSITE" id="PS51456">
    <property type="entry name" value="MYOSIN_MOTOR"/>
    <property type="match status" value="1"/>
</dbReference>
<dbReference type="InterPro" id="IPR001609">
    <property type="entry name" value="Myosin_head_motor_dom-like"/>
</dbReference>
<dbReference type="InterPro" id="IPR035963">
    <property type="entry name" value="FERM_2"/>
</dbReference>
<dbReference type="Pfam" id="PF02174">
    <property type="entry name" value="IRS"/>
    <property type="match status" value="1"/>
</dbReference>
<dbReference type="Gene3D" id="1.20.5.190">
    <property type="match status" value="1"/>
</dbReference>
<evidence type="ECO:0000256" key="4">
    <source>
        <dbReference type="ARBA" id="ARBA00022741"/>
    </source>
</evidence>
<dbReference type="Gene3D" id="1.25.40.530">
    <property type="entry name" value="MyTH4 domain"/>
    <property type="match status" value="2"/>
</dbReference>
<dbReference type="InterPro" id="IPR019749">
    <property type="entry name" value="Band_41_domain"/>
</dbReference>
<dbReference type="Pfam" id="PF00612">
    <property type="entry name" value="IQ"/>
    <property type="match status" value="2"/>
</dbReference>
<comment type="similarity">
    <text evidence="2 8">Belongs to the TRAFAC class myosin-kinesin ATPase superfamily. Myosin family.</text>
</comment>
<dbReference type="GO" id="GO:0003774">
    <property type="term" value="F:cytoskeletal motor activity"/>
    <property type="evidence" value="ECO:0007669"/>
    <property type="project" value="UniProtKB-UniRule"/>
</dbReference>
<dbReference type="GO" id="GO:0016459">
    <property type="term" value="C:myosin complex"/>
    <property type="evidence" value="ECO:0007669"/>
    <property type="project" value="UniProtKB-KW"/>
</dbReference>
<evidence type="ECO:0000256" key="7">
    <source>
        <dbReference type="ARBA" id="ARBA00023175"/>
    </source>
</evidence>
<evidence type="ECO:0000256" key="2">
    <source>
        <dbReference type="ARBA" id="ARBA00008314"/>
    </source>
</evidence>
<keyword evidence="3" id="KW-0963">Cytoplasm</keyword>
<dbReference type="GO" id="GO:0009887">
    <property type="term" value="P:animal organ morphogenesis"/>
    <property type="evidence" value="ECO:0007669"/>
    <property type="project" value="UniProtKB-ARBA"/>
</dbReference>
<feature type="region of interest" description="Disordered" evidence="9">
    <location>
        <begin position="1306"/>
        <end position="1330"/>
    </location>
</feature>
<evidence type="ECO:0000259" key="10">
    <source>
        <dbReference type="PROSITE" id="PS50057"/>
    </source>
</evidence>
<dbReference type="InterPro" id="IPR000857">
    <property type="entry name" value="MyTH4_dom"/>
</dbReference>
<dbReference type="PANTHER" id="PTHR46049:SF5">
    <property type="entry name" value="PLECKSTRIN HOMOLOGY DOMAIN-CONTAINING FAMILY H MEMBER 3"/>
    <property type="match status" value="1"/>
</dbReference>
<dbReference type="SMART" id="SM00139">
    <property type="entry name" value="MyTH4"/>
    <property type="match status" value="1"/>
</dbReference>
<reference evidence="13 14" key="1">
    <citation type="journal article" date="2016" name="Genome Biol. Evol.">
        <title>Gene Family Evolution Reflects Adaptation to Soil Environmental Stressors in the Genome of the Collembolan Orchesella cincta.</title>
        <authorList>
            <person name="Faddeeva-Vakhrusheva A."/>
            <person name="Derks M.F."/>
            <person name="Anvar S.Y."/>
            <person name="Agamennone V."/>
            <person name="Suring W."/>
            <person name="Smit S."/>
            <person name="van Straalen N.M."/>
            <person name="Roelofs D."/>
        </authorList>
    </citation>
    <scope>NUCLEOTIDE SEQUENCE [LARGE SCALE GENOMIC DNA]</scope>
    <source>
        <tissue evidence="13">Mixed pool</tissue>
    </source>
</reference>
<dbReference type="InterPro" id="IPR029071">
    <property type="entry name" value="Ubiquitin-like_domsf"/>
</dbReference>
<dbReference type="InterPro" id="IPR027417">
    <property type="entry name" value="P-loop_NTPase"/>
</dbReference>
<keyword evidence="7 8" id="KW-0505">Motor protein</keyword>
<evidence type="ECO:0000256" key="1">
    <source>
        <dbReference type="ARBA" id="ARBA00004496"/>
    </source>
</evidence>
<keyword evidence="8" id="KW-0009">Actin-binding</keyword>
<evidence type="ECO:0000259" key="11">
    <source>
        <dbReference type="PROSITE" id="PS51016"/>
    </source>
</evidence>
<dbReference type="STRING" id="48709.A0A1D2MUA1"/>
<feature type="domain" description="MyTH4" evidence="11">
    <location>
        <begin position="982"/>
        <end position="1133"/>
    </location>
</feature>
<dbReference type="InterPro" id="IPR000299">
    <property type="entry name" value="FERM_domain"/>
</dbReference>
<dbReference type="SUPFAM" id="SSF50729">
    <property type="entry name" value="PH domain-like"/>
    <property type="match status" value="2"/>
</dbReference>
<dbReference type="InterPro" id="IPR000048">
    <property type="entry name" value="IQ_motif_EF-hand-BS"/>
</dbReference>
<dbReference type="SUPFAM" id="SSF52540">
    <property type="entry name" value="P-loop containing nucleoside triphosphate hydrolases"/>
    <property type="match status" value="1"/>
</dbReference>
<dbReference type="Proteomes" id="UP000094527">
    <property type="component" value="Unassembled WGS sequence"/>
</dbReference>
<feature type="region of interest" description="Disordered" evidence="9">
    <location>
        <begin position="774"/>
        <end position="856"/>
    </location>
</feature>
<dbReference type="SMART" id="SM00295">
    <property type="entry name" value="B41"/>
    <property type="match status" value="1"/>
</dbReference>
<feature type="region of interest" description="Disordered" evidence="9">
    <location>
        <begin position="1772"/>
        <end position="1792"/>
    </location>
</feature>
<dbReference type="PROSITE" id="PS50096">
    <property type="entry name" value="IQ"/>
    <property type="match status" value="2"/>
</dbReference>
<dbReference type="InterPro" id="IPR038185">
    <property type="entry name" value="MyTH4_dom_sf"/>
</dbReference>
<dbReference type="Pfam" id="PF21989">
    <property type="entry name" value="RA_2"/>
    <property type="match status" value="1"/>
</dbReference>
<evidence type="ECO:0000256" key="5">
    <source>
        <dbReference type="ARBA" id="ARBA00022840"/>
    </source>
</evidence>
<dbReference type="Gene3D" id="1.20.80.10">
    <property type="match status" value="1"/>
</dbReference>
<dbReference type="SUPFAM" id="SSF47031">
    <property type="entry name" value="Second domain of FERM"/>
    <property type="match status" value="1"/>
</dbReference>
<dbReference type="Gene3D" id="1.20.58.530">
    <property type="match status" value="1"/>
</dbReference>
<feature type="domain" description="Myosin motor" evidence="12">
    <location>
        <begin position="1"/>
        <end position="580"/>
    </location>
</feature>
<evidence type="ECO:0000256" key="8">
    <source>
        <dbReference type="PROSITE-ProRule" id="PRU00782"/>
    </source>
</evidence>
<dbReference type="OMA" id="FDSKWMI"/>
<dbReference type="Gene3D" id="1.10.10.820">
    <property type="match status" value="1"/>
</dbReference>
<dbReference type="SMART" id="SM00015">
    <property type="entry name" value="IQ"/>
    <property type="match status" value="3"/>
</dbReference>
<sequence>MRSFATKNQNQNARRASNLVKIVQNQHTMTYDPDHDGRSVIDNVGTQDMTVLSNLTVEGINSNLKLRYDHDLVYRDSKVIVSPTDVHRDDPDISEPVQALNIYGTERSAASPHLRDSGAGVQQPDPVVRRIAEQDTNQSVVISGESGAGKTETTKFILQYLCHVTSNVSTWVENQILEANTILEAFGNAKTVRNDNSSRFGKFMQVCFDSKWMIRGCIIQDYLLEQSRITFQSKGERNYHVFYQLIAAAKTSREISEMYALNQHGSSPTVFNYLQNQQDATQSMDPLLLALQILQIPNTHYKSEGLNISEITFTDNNQILELIEKPPRCILKLLTEQCHLPKGSDLGFLNNLHSEFDTHHPCYEKGDDRRNWDKRFTIKHYAGNVMYTVHGFVDKNRDVQQDLFFNTLGESTHEFIRNISNIVFEERIASATIPRNTSKGRPTVAETFRGQLQQLVEVLGNTKAWYVRCIKPNDLKTPGNYNVALVEEQLKYLGMLEIIRIRKDGYPVHMPFDEFSKRYRPRAGDAEPELPPPPHRVAAATNKSTTYLKQPSLPPYYYQLGNTRAFLKPQMHELLESRRSAVIAKHVITIQSFYKAYKCRKDYKTTRSACITVQRAYRSWNLRLLFLKKRRAAITIQCYLRGFFAREVACALREMRRVEEELRKREVEAEKKRNSVQELSSDDGRESRSLTSDEEVVGGTKDVSLDNLFEFLLVNSGKEHNATELDKLSYEMDNLVNDLNGLDRNVCTNSNSICSSMSNFEDNEAEFDADNDSMSEYKQSSGERHSNERKVRATTSPPSPPPLIPPPENLPSVAKVVPNMHNRLPEPTEKPPPPPVFANSTQPAKQQKQKPKKIHSDEPIYEAIQPRNLPEQPPPSPIPPPIIYQKFTPPRPSNNGFGEPNIYRKVNVNMNPETPVVQAPPTYPAPAPIPRVQEIMQTAPPQPQDPDQIANFKQYAFQYFSLENRKTSQTEDEYVAEHTSYTKNSHISHPHVHLYDPSNIQVSCFMFRDLNKLMKGELKPETEIQALQTVIGYGIEREELRDEIYVQVLRQINSNPVPEYLERLYLVFCLAIVSFPPGKILSRVISSELSCKSTTNQKLASQVKWILDNLQDLKIRGYVRKLPPSSVEIQAMKRLGTIVCRFFFLDGRTKAIDIHPTDTALDAIIKLGEKIGVSSPQCLVDNGWAVYQVRPNERVEEHVRPTLMCMTSSRTGNSPTLTRPTACGDNRFVFKKRLFKGNCREIPQDTVECALLYAQAVFCVVKRDDFPVAEKVALQLAGPPVAGAARRAANNAKVLRQLHERGGVLASSYSPVPPPPAVGPYPRPGPQNVRRRQVRAGSPSLYPLYGTTMFHVVYRGYWVYGNSLVLGISADGISMIKSDDKFIMYEYAYNQIESVTIEPAEKLLTINLNRSLPPDTHKCFVFETNHTNEIGGLISSYCPALSNKNELNKPNSNVHQLTNQDRMRLYGNVLNARKSLIESGLLKKPERALAGVNFLKNTLRRVRKHKLERTRQYALMNEEQSQDYPNEFFCYSKHAISQSITNLSSELEPTGVWMFNQLLSFSAGQSQNSPIKGEPNNDAASANLLQSVFEKVWRSDPLINEFYVQLIKQTSDHPEPNSRVNARNWGAQPRLQRHCAPDPCVRKYLNAHLKRCAITDFVTEEGKYARFAEKCLQHTITSNSITPTARRQWPPSKNEIICTINRKPITARFHFMDGKYHTLQFAPNDTASDLIVSLTSKIGLPQGVKGKRAKIIIIAILKQEVVRDLRGVKSPPVSAQAQAATPSNSPWERSLTPQEKPVEVIARWERQKSTTNSNPVFKFMIRKHLYESLDLSNPIEKELVYHQLLGLARNDRFPVSDTEAAMLVALQAQVELGDYASSSAGEFPDYCHVSAHCLPTRIAALVSHEAVARHHQSLVGTPGSQAKQTVLNLLMSWPLFKCIVFDVTQSFTSNWPRNLWLALDNTGLHLLPQRTRHTLCTFEYSVIKSYSPSPTCFMIVTRTSETVHGNKIVLTTNQAYQIAQLIKEFVFSRVNGNGNT</sequence>
<keyword evidence="4 8" id="KW-0547">Nucleotide-binding</keyword>
<dbReference type="InterPro" id="IPR002404">
    <property type="entry name" value="IRS_PTB"/>
</dbReference>
<organism evidence="13 14">
    <name type="scientific">Orchesella cincta</name>
    <name type="common">Springtail</name>
    <name type="synonym">Podura cincta</name>
    <dbReference type="NCBI Taxonomy" id="48709"/>
    <lineage>
        <taxon>Eukaryota</taxon>
        <taxon>Metazoa</taxon>
        <taxon>Ecdysozoa</taxon>
        <taxon>Arthropoda</taxon>
        <taxon>Hexapoda</taxon>
        <taxon>Collembola</taxon>
        <taxon>Entomobryomorpha</taxon>
        <taxon>Entomobryoidea</taxon>
        <taxon>Orchesellidae</taxon>
        <taxon>Orchesellinae</taxon>
        <taxon>Orchesella</taxon>
    </lineage>
</organism>
<proteinExistence type="inferred from homology"/>
<dbReference type="Pfam" id="PF00373">
    <property type="entry name" value="FERM_M"/>
    <property type="match status" value="1"/>
</dbReference>
<dbReference type="InterPro" id="IPR014352">
    <property type="entry name" value="FERM/acyl-CoA-bd_prot_sf"/>
</dbReference>
<dbReference type="PROSITE" id="PS50057">
    <property type="entry name" value="FERM_3"/>
    <property type="match status" value="1"/>
</dbReference>
<dbReference type="InterPro" id="IPR036961">
    <property type="entry name" value="Kinesin_motor_dom_sf"/>
</dbReference>
<dbReference type="PROSITE" id="PS51016">
    <property type="entry name" value="MYTH4"/>
    <property type="match status" value="2"/>
</dbReference>
<comment type="subcellular location">
    <subcellularLocation>
        <location evidence="1">Cytoplasm</location>
    </subcellularLocation>
</comment>
<keyword evidence="14" id="KW-1185">Reference proteome</keyword>
<feature type="region of interest" description="Actin-binding" evidence="8">
    <location>
        <begin position="452"/>
        <end position="474"/>
    </location>
</feature>
<protein>
    <submittedName>
        <fullName evidence="13">Unconventional myosin-X</fullName>
    </submittedName>
</protein>
<dbReference type="InterPro" id="IPR011993">
    <property type="entry name" value="PH-like_dom_sf"/>
</dbReference>
<keyword evidence="5 8" id="KW-0067">ATP-binding</keyword>
<feature type="domain" description="MyTH4" evidence="11">
    <location>
        <begin position="1531"/>
        <end position="1700"/>
    </location>
</feature>
<dbReference type="PRINTS" id="PR00193">
    <property type="entry name" value="MYOSINHEAVY"/>
</dbReference>
<evidence type="ECO:0000256" key="6">
    <source>
        <dbReference type="ARBA" id="ARBA00023123"/>
    </source>
</evidence>
<dbReference type="Pfam" id="PF00784">
    <property type="entry name" value="MyTH4"/>
    <property type="match status" value="2"/>
</dbReference>
<evidence type="ECO:0000313" key="14">
    <source>
        <dbReference type="Proteomes" id="UP000094527"/>
    </source>
</evidence>
<dbReference type="CDD" id="cd14473">
    <property type="entry name" value="FERM_B-lobe"/>
    <property type="match status" value="1"/>
</dbReference>
<accession>A0A1D2MUA1</accession>
<dbReference type="InterPro" id="IPR051724">
    <property type="entry name" value="Actin_motor_Myosin"/>
</dbReference>
<feature type="domain" description="FERM" evidence="10">
    <location>
        <begin position="1705"/>
        <end position="2033"/>
    </location>
</feature>
<evidence type="ECO:0000313" key="13">
    <source>
        <dbReference type="EMBL" id="ODM96275.1"/>
    </source>
</evidence>
<gene>
    <name evidence="13" type="ORF">Ocin01_10404</name>
</gene>
<dbReference type="PANTHER" id="PTHR46049">
    <property type="entry name" value="AGAP003327-PA"/>
    <property type="match status" value="1"/>
</dbReference>
<dbReference type="Gene3D" id="3.10.20.90">
    <property type="entry name" value="Phosphatidylinositol 3-kinase Catalytic Subunit, Chain A, domain 1"/>
    <property type="match status" value="1"/>
</dbReference>
<dbReference type="InterPro" id="IPR019748">
    <property type="entry name" value="FERM_central"/>
</dbReference>
<dbReference type="Gene3D" id="2.30.29.30">
    <property type="entry name" value="Pleckstrin-homology domain (PH domain)/Phosphotyrosine-binding domain (PTB)"/>
    <property type="match status" value="2"/>
</dbReference>
<dbReference type="GO" id="GO:0030182">
    <property type="term" value="P:neuron differentiation"/>
    <property type="evidence" value="ECO:0007669"/>
    <property type="project" value="UniProtKB-ARBA"/>
</dbReference>
<dbReference type="OrthoDB" id="6108017at2759"/>
<feature type="binding site" evidence="8">
    <location>
        <begin position="144"/>
        <end position="151"/>
    </location>
    <ligand>
        <name>ATP</name>
        <dbReference type="ChEBI" id="CHEBI:30616"/>
    </ligand>
</feature>
<dbReference type="SUPFAM" id="SSF54236">
    <property type="entry name" value="Ubiquitin-like"/>
    <property type="match status" value="2"/>
</dbReference>
<feature type="compositionally biased region" description="Pro residues" evidence="9">
    <location>
        <begin position="1311"/>
        <end position="1325"/>
    </location>
</feature>
<dbReference type="GO" id="GO:0003779">
    <property type="term" value="F:actin binding"/>
    <property type="evidence" value="ECO:0007669"/>
    <property type="project" value="UniProtKB-KW"/>
</dbReference>
<feature type="compositionally biased region" description="Basic and acidic residues" evidence="9">
    <location>
        <begin position="781"/>
        <end position="791"/>
    </location>
</feature>
<evidence type="ECO:0000256" key="9">
    <source>
        <dbReference type="SAM" id="MobiDB-lite"/>
    </source>
</evidence>
<feature type="compositionally biased region" description="Pro residues" evidence="9">
    <location>
        <begin position="797"/>
        <end position="809"/>
    </location>
</feature>
<dbReference type="GO" id="GO:0005524">
    <property type="term" value="F:ATP binding"/>
    <property type="evidence" value="ECO:0007669"/>
    <property type="project" value="UniProtKB-UniRule"/>
</dbReference>
<feature type="compositionally biased region" description="Polar residues" evidence="9">
    <location>
        <begin position="1773"/>
        <end position="1792"/>
    </location>
</feature>
<feature type="compositionally biased region" description="Basic and acidic residues" evidence="9">
    <location>
        <begin position="666"/>
        <end position="675"/>
    </location>
</feature>
<dbReference type="EMBL" id="LJIJ01000556">
    <property type="protein sequence ID" value="ODM96275.1"/>
    <property type="molecule type" value="Genomic_DNA"/>
</dbReference>
<dbReference type="GO" id="GO:0005737">
    <property type="term" value="C:cytoplasm"/>
    <property type="evidence" value="ECO:0007669"/>
    <property type="project" value="UniProtKB-SubCell"/>
</dbReference>
<evidence type="ECO:0000256" key="3">
    <source>
        <dbReference type="ARBA" id="ARBA00022490"/>
    </source>
</evidence>
<dbReference type="Gene3D" id="3.40.850.10">
    <property type="entry name" value="Kinesin motor domain"/>
    <property type="match status" value="2"/>
</dbReference>
<feature type="region of interest" description="Disordered" evidence="9">
    <location>
        <begin position="666"/>
        <end position="696"/>
    </location>
</feature>